<evidence type="ECO:0000256" key="3">
    <source>
        <dbReference type="ARBA" id="ARBA00022771"/>
    </source>
</evidence>
<dbReference type="GO" id="GO:0046983">
    <property type="term" value="F:protein dimerization activity"/>
    <property type="evidence" value="ECO:0007669"/>
    <property type="project" value="InterPro"/>
</dbReference>
<reference evidence="8" key="1">
    <citation type="journal article" date="2014" name="Proc. Natl. Acad. Sci. U.S.A.">
        <title>Extensive sampling of basidiomycete genomes demonstrates inadequacy of the white-rot/brown-rot paradigm for wood decay fungi.</title>
        <authorList>
            <person name="Riley R."/>
            <person name="Salamov A.A."/>
            <person name="Brown D.W."/>
            <person name="Nagy L.G."/>
            <person name="Floudas D."/>
            <person name="Held B.W."/>
            <person name="Levasseur A."/>
            <person name="Lombard V."/>
            <person name="Morin E."/>
            <person name="Otillar R."/>
            <person name="Lindquist E.A."/>
            <person name="Sun H."/>
            <person name="LaButti K.M."/>
            <person name="Schmutz J."/>
            <person name="Jabbour D."/>
            <person name="Luo H."/>
            <person name="Baker S.E."/>
            <person name="Pisabarro A.G."/>
            <person name="Walton J.D."/>
            <person name="Blanchette R.A."/>
            <person name="Henrissat B."/>
            <person name="Martin F."/>
            <person name="Cullen D."/>
            <person name="Hibbett D.S."/>
            <person name="Grigoriev I.V."/>
        </authorList>
    </citation>
    <scope>NUCLEOTIDE SEQUENCE [LARGE SCALE GENOMIC DNA]</scope>
    <source>
        <strain evidence="8">FD-172 SS1</strain>
    </source>
</reference>
<dbReference type="PANTHER" id="PTHR46481:SF10">
    <property type="entry name" value="ZINC FINGER BED DOMAIN-CONTAINING PROTEIN 39"/>
    <property type="match status" value="1"/>
</dbReference>
<dbReference type="Proteomes" id="UP000027195">
    <property type="component" value="Unassembled WGS sequence"/>
</dbReference>
<dbReference type="AlphaFoldDB" id="A0A067M270"/>
<evidence type="ECO:0000313" key="8">
    <source>
        <dbReference type="Proteomes" id="UP000027195"/>
    </source>
</evidence>
<dbReference type="InterPro" id="IPR012337">
    <property type="entry name" value="RNaseH-like_sf"/>
</dbReference>
<comment type="subcellular location">
    <subcellularLocation>
        <location evidence="1">Nucleus</location>
    </subcellularLocation>
</comment>
<dbReference type="HOGENOM" id="CLU_009123_13_0_1"/>
<dbReference type="OrthoDB" id="1715602at2759"/>
<dbReference type="GO" id="GO:0005634">
    <property type="term" value="C:nucleus"/>
    <property type="evidence" value="ECO:0007669"/>
    <property type="project" value="UniProtKB-SubCell"/>
</dbReference>
<feature type="non-terminal residue" evidence="7">
    <location>
        <position position="1"/>
    </location>
</feature>
<keyword evidence="4" id="KW-0862">Zinc</keyword>
<protein>
    <recommendedName>
        <fullName evidence="6">HAT C-terminal dimerisation domain-containing protein</fullName>
    </recommendedName>
</protein>
<dbReference type="GO" id="GO:0008270">
    <property type="term" value="F:zinc ion binding"/>
    <property type="evidence" value="ECO:0007669"/>
    <property type="project" value="UniProtKB-KW"/>
</dbReference>
<sequence length="109" mass="12508">ATGVPIDQLEAYLAEETFDCGDPIRWWYDKLTSNQWPELARMALDYLSIPATSVDVERAFSVGRQTVSLYRHSLSSDTIRASIVFGNRCKENLVDDRELVELLREKAQR</sequence>
<evidence type="ECO:0000256" key="5">
    <source>
        <dbReference type="ARBA" id="ARBA00023242"/>
    </source>
</evidence>
<name>A0A067M270_BOTB1</name>
<dbReference type="SUPFAM" id="SSF53098">
    <property type="entry name" value="Ribonuclease H-like"/>
    <property type="match status" value="1"/>
</dbReference>
<keyword evidence="2" id="KW-0479">Metal-binding</keyword>
<dbReference type="InterPro" id="IPR052035">
    <property type="entry name" value="ZnF_BED_domain_contain"/>
</dbReference>
<evidence type="ECO:0000313" key="7">
    <source>
        <dbReference type="EMBL" id="KDQ05967.1"/>
    </source>
</evidence>
<dbReference type="EMBL" id="KL198166">
    <property type="protein sequence ID" value="KDQ05967.1"/>
    <property type="molecule type" value="Genomic_DNA"/>
</dbReference>
<organism evidence="7 8">
    <name type="scientific">Botryobasidium botryosum (strain FD-172 SS1)</name>
    <dbReference type="NCBI Taxonomy" id="930990"/>
    <lineage>
        <taxon>Eukaryota</taxon>
        <taxon>Fungi</taxon>
        <taxon>Dikarya</taxon>
        <taxon>Basidiomycota</taxon>
        <taxon>Agaricomycotina</taxon>
        <taxon>Agaricomycetes</taxon>
        <taxon>Cantharellales</taxon>
        <taxon>Botryobasidiaceae</taxon>
        <taxon>Botryobasidium</taxon>
    </lineage>
</organism>
<accession>A0A067M270</accession>
<dbReference type="Pfam" id="PF05699">
    <property type="entry name" value="Dimer_Tnp_hAT"/>
    <property type="match status" value="1"/>
</dbReference>
<evidence type="ECO:0000256" key="4">
    <source>
        <dbReference type="ARBA" id="ARBA00022833"/>
    </source>
</evidence>
<dbReference type="InterPro" id="IPR008906">
    <property type="entry name" value="HATC_C_dom"/>
</dbReference>
<dbReference type="PANTHER" id="PTHR46481">
    <property type="entry name" value="ZINC FINGER BED DOMAIN-CONTAINING PROTEIN 4"/>
    <property type="match status" value="1"/>
</dbReference>
<proteinExistence type="predicted"/>
<gene>
    <name evidence="7" type="ORF">BOTBODRAFT_89272</name>
</gene>
<feature type="domain" description="HAT C-terminal dimerisation" evidence="6">
    <location>
        <begin position="9"/>
        <end position="82"/>
    </location>
</feature>
<keyword evidence="8" id="KW-1185">Reference proteome</keyword>
<evidence type="ECO:0000256" key="2">
    <source>
        <dbReference type="ARBA" id="ARBA00022723"/>
    </source>
</evidence>
<keyword evidence="3" id="KW-0863">Zinc-finger</keyword>
<feature type="non-terminal residue" evidence="7">
    <location>
        <position position="109"/>
    </location>
</feature>
<keyword evidence="5" id="KW-0539">Nucleus</keyword>
<evidence type="ECO:0000256" key="1">
    <source>
        <dbReference type="ARBA" id="ARBA00004123"/>
    </source>
</evidence>
<dbReference type="InParanoid" id="A0A067M270"/>
<evidence type="ECO:0000259" key="6">
    <source>
        <dbReference type="Pfam" id="PF05699"/>
    </source>
</evidence>